<evidence type="ECO:0000313" key="1">
    <source>
        <dbReference type="EMBL" id="RHW32174.1"/>
    </source>
</evidence>
<dbReference type="Proteomes" id="UP000285456">
    <property type="component" value="Unassembled WGS sequence"/>
</dbReference>
<organism evidence="1 2">
    <name type="scientific">Oceanobacillus profundus</name>
    <dbReference type="NCBI Taxonomy" id="372463"/>
    <lineage>
        <taxon>Bacteria</taxon>
        <taxon>Bacillati</taxon>
        <taxon>Bacillota</taxon>
        <taxon>Bacilli</taxon>
        <taxon>Bacillales</taxon>
        <taxon>Bacillaceae</taxon>
        <taxon>Oceanobacillus</taxon>
    </lineage>
</organism>
<reference evidence="1 2" key="1">
    <citation type="journal article" date="2007" name="Int. J. Syst. Evol. Microbiol.">
        <title>Oceanobacillus profundus sp. nov., isolated from a deep-sea sediment core.</title>
        <authorList>
            <person name="Kim Y.G."/>
            <person name="Choi D.H."/>
            <person name="Hyun S."/>
            <person name="Cho B.C."/>
        </authorList>
    </citation>
    <scope>NUCLEOTIDE SEQUENCE [LARGE SCALE GENOMIC DNA]</scope>
    <source>
        <strain evidence="1 2">DSM 18246</strain>
    </source>
</reference>
<dbReference type="Pfam" id="PF10955">
    <property type="entry name" value="Fin"/>
    <property type="match status" value="1"/>
</dbReference>
<dbReference type="RefSeq" id="WP_118889286.1">
    <property type="nucleotide sequence ID" value="NZ_JAMAWL010000004.1"/>
</dbReference>
<name>A0A417YH05_9BACI</name>
<dbReference type="AlphaFoldDB" id="A0A417YH05"/>
<proteinExistence type="predicted"/>
<dbReference type="InterPro" id="IPR020115">
    <property type="entry name" value="Fin"/>
</dbReference>
<sequence>MTIIYRCRHCGQTVGRLEQKVVDTTMLGFDQLNKKELEEMIRYDGNGNMQIQTICENCEHALGQHPNYHELDYFIQ</sequence>
<accession>A0A417YH05</accession>
<dbReference type="GO" id="GO:0010468">
    <property type="term" value="P:regulation of gene expression"/>
    <property type="evidence" value="ECO:0007669"/>
    <property type="project" value="InterPro"/>
</dbReference>
<gene>
    <name evidence="1" type="ORF">D1B32_10420</name>
</gene>
<dbReference type="OrthoDB" id="2084556at2"/>
<evidence type="ECO:0000313" key="2">
    <source>
        <dbReference type="Proteomes" id="UP000285456"/>
    </source>
</evidence>
<comment type="caution">
    <text evidence="1">The sequence shown here is derived from an EMBL/GenBank/DDBJ whole genome shotgun (WGS) entry which is preliminary data.</text>
</comment>
<keyword evidence="2" id="KW-1185">Reference proteome</keyword>
<dbReference type="EMBL" id="QWEH01000006">
    <property type="protein sequence ID" value="RHW32174.1"/>
    <property type="molecule type" value="Genomic_DNA"/>
</dbReference>
<protein>
    <submittedName>
        <fullName evidence="1">DUF2757 family protein</fullName>
    </submittedName>
</protein>